<evidence type="ECO:0000256" key="1">
    <source>
        <dbReference type="SAM" id="MobiDB-lite"/>
    </source>
</evidence>
<organism evidence="3 4">
    <name type="scientific">Streptomyces exfoliatus</name>
    <name type="common">Streptomyces hydrogenans</name>
    <dbReference type="NCBI Taxonomy" id="1905"/>
    <lineage>
        <taxon>Bacteria</taxon>
        <taxon>Bacillati</taxon>
        <taxon>Actinomycetota</taxon>
        <taxon>Actinomycetes</taxon>
        <taxon>Kitasatosporales</taxon>
        <taxon>Streptomycetaceae</taxon>
        <taxon>Streptomyces</taxon>
    </lineage>
</organism>
<sequence length="146" mass="15902">MGAEGLDAFKIGTTTDAGKRLGSLQTGLPLTLSVLWTCEGGRDLGRALHEEFRTYRQRGEWFDLTRLGDAVPVVHEAVCKHAPALRLPVPPPYAAPVDVAQVVVPVLKWCVEIERTMSAPPGHHAGGRVHGPPLRDHREGLHRRAA</sequence>
<evidence type="ECO:0000259" key="2">
    <source>
        <dbReference type="SMART" id="SM00974"/>
    </source>
</evidence>
<dbReference type="RefSeq" id="WP_359217441.1">
    <property type="nucleotide sequence ID" value="NZ_JBEZAM010000122.1"/>
</dbReference>
<dbReference type="InterPro" id="IPR018306">
    <property type="entry name" value="Phage_T5_Orf172_DNA-bd"/>
</dbReference>
<dbReference type="Proteomes" id="UP001551210">
    <property type="component" value="Unassembled WGS sequence"/>
</dbReference>
<feature type="region of interest" description="Disordered" evidence="1">
    <location>
        <begin position="120"/>
        <end position="146"/>
    </location>
</feature>
<proteinExistence type="predicted"/>
<evidence type="ECO:0000313" key="3">
    <source>
        <dbReference type="EMBL" id="MEU7298441.1"/>
    </source>
</evidence>
<reference evidence="3 4" key="1">
    <citation type="submission" date="2024-06" db="EMBL/GenBank/DDBJ databases">
        <title>The Natural Products Discovery Center: Release of the First 8490 Sequenced Strains for Exploring Actinobacteria Biosynthetic Diversity.</title>
        <authorList>
            <person name="Kalkreuter E."/>
            <person name="Kautsar S.A."/>
            <person name="Yang D."/>
            <person name="Bader C.D."/>
            <person name="Teijaro C.N."/>
            <person name="Fluegel L."/>
            <person name="Davis C.M."/>
            <person name="Simpson J.R."/>
            <person name="Lauterbach L."/>
            <person name="Steele A.D."/>
            <person name="Gui C."/>
            <person name="Meng S."/>
            <person name="Li G."/>
            <person name="Viehrig K."/>
            <person name="Ye F."/>
            <person name="Su P."/>
            <person name="Kiefer A.F."/>
            <person name="Nichols A."/>
            <person name="Cepeda A.J."/>
            <person name="Yan W."/>
            <person name="Fan B."/>
            <person name="Jiang Y."/>
            <person name="Adhikari A."/>
            <person name="Zheng C.-J."/>
            <person name="Schuster L."/>
            <person name="Cowan T.M."/>
            <person name="Smanski M.J."/>
            <person name="Chevrette M.G."/>
            <person name="De Carvalho L.P.S."/>
            <person name="Shen B."/>
        </authorList>
    </citation>
    <scope>NUCLEOTIDE SEQUENCE [LARGE SCALE GENOMIC DNA]</scope>
    <source>
        <strain evidence="3 4">NPDC045705</strain>
    </source>
</reference>
<accession>A0ABV3D7I7</accession>
<keyword evidence="4" id="KW-1185">Reference proteome</keyword>
<protein>
    <submittedName>
        <fullName evidence="3">GIY-YIG nuclease family protein</fullName>
    </submittedName>
</protein>
<dbReference type="EMBL" id="JBEZAM010000122">
    <property type="protein sequence ID" value="MEU7298441.1"/>
    <property type="molecule type" value="Genomic_DNA"/>
</dbReference>
<evidence type="ECO:0000313" key="4">
    <source>
        <dbReference type="Proteomes" id="UP001551210"/>
    </source>
</evidence>
<name>A0ABV3D7I7_STREX</name>
<comment type="caution">
    <text evidence="3">The sequence shown here is derived from an EMBL/GenBank/DDBJ whole genome shotgun (WGS) entry which is preliminary data.</text>
</comment>
<dbReference type="Pfam" id="PF13455">
    <property type="entry name" value="MUG113"/>
    <property type="match status" value="1"/>
</dbReference>
<feature type="domain" description="Bacteriophage T5 Orf172 DNA-binding" evidence="2">
    <location>
        <begin position="3"/>
        <end position="77"/>
    </location>
</feature>
<gene>
    <name evidence="3" type="ORF">AB0A76_35530</name>
</gene>
<dbReference type="SMART" id="SM00974">
    <property type="entry name" value="T5orf172"/>
    <property type="match status" value="1"/>
</dbReference>